<protein>
    <recommendedName>
        <fullName evidence="11">Rhamnogalacturonate lyase</fullName>
        <ecNumber evidence="11">4.2.2.23</ecNumber>
    </recommendedName>
</protein>
<keyword evidence="6 12" id="KW-1015">Disulfide bond</keyword>
<dbReference type="PANTHER" id="PTHR36574:SF1">
    <property type="entry name" value="RHAMNOGALACTURONATE LYASE-RELATED"/>
    <property type="match status" value="1"/>
</dbReference>
<comment type="catalytic activity">
    <reaction evidence="1 11">
        <text>Endotype eliminative cleavage of L-alpha-rhamnopyranosyl-(1-&gt;4)-alpha-D-galactopyranosyluronic acid bonds of rhamnogalacturonan I domains in ramified hairy regions of pectin leaving L-rhamnopyranose at the reducing end and 4-deoxy-4,5-unsaturated D-galactopyranosyluronic acid at the non-reducing end.</text>
        <dbReference type="EC" id="4.2.2.23"/>
    </reaction>
</comment>
<dbReference type="SUPFAM" id="SSF49785">
    <property type="entry name" value="Galactose-binding domain-like"/>
    <property type="match status" value="1"/>
</dbReference>
<evidence type="ECO:0000256" key="9">
    <source>
        <dbReference type="ARBA" id="ARBA00023316"/>
    </source>
</evidence>
<dbReference type="SUPFAM" id="SSF49452">
    <property type="entry name" value="Starch-binding domain-like"/>
    <property type="match status" value="1"/>
</dbReference>
<dbReference type="KEGG" id="mbe:MBM_02929"/>
<dbReference type="FunFam" id="2.60.120.260:FF:000102">
    <property type="entry name" value="Rhamnogalacturonate lyase A"/>
    <property type="match status" value="1"/>
</dbReference>
<keyword evidence="10 11" id="KW-0624">Polysaccharide degradation</keyword>
<dbReference type="GO" id="GO:0045490">
    <property type="term" value="P:pectin catabolic process"/>
    <property type="evidence" value="ECO:0007669"/>
    <property type="project" value="TreeGrafter"/>
</dbReference>
<evidence type="ECO:0000256" key="1">
    <source>
        <dbReference type="ARBA" id="ARBA00001324"/>
    </source>
</evidence>
<dbReference type="InterPro" id="IPR014718">
    <property type="entry name" value="GH-type_carb-bd"/>
</dbReference>
<dbReference type="InterPro" id="IPR029411">
    <property type="entry name" value="RG-lyase_III"/>
</dbReference>
<evidence type="ECO:0000256" key="12">
    <source>
        <dbReference type="PIRSR" id="PIRSR011794-1"/>
    </source>
</evidence>
<evidence type="ECO:0000256" key="3">
    <source>
        <dbReference type="ARBA" id="ARBA00010418"/>
    </source>
</evidence>
<dbReference type="Gene3D" id="2.60.40.1120">
    <property type="entry name" value="Carboxypeptidase-like, regulatory domain"/>
    <property type="match status" value="1"/>
</dbReference>
<evidence type="ECO:0000256" key="5">
    <source>
        <dbReference type="ARBA" id="ARBA00022729"/>
    </source>
</evidence>
<dbReference type="SUPFAM" id="SSF74650">
    <property type="entry name" value="Galactose mutarotase-like"/>
    <property type="match status" value="1"/>
</dbReference>
<dbReference type="GO" id="GO:0005576">
    <property type="term" value="C:extracellular region"/>
    <property type="evidence" value="ECO:0007669"/>
    <property type="project" value="UniProtKB-SubCell"/>
</dbReference>
<evidence type="ECO:0000259" key="15">
    <source>
        <dbReference type="Pfam" id="PF14686"/>
    </source>
</evidence>
<dbReference type="InterPro" id="IPR015364">
    <property type="entry name" value="RhgB_N"/>
</dbReference>
<keyword evidence="9 11" id="KW-0961">Cell wall biogenesis/degradation</keyword>
<dbReference type="Gene3D" id="2.60.120.260">
    <property type="entry name" value="Galactose-binding domain-like"/>
    <property type="match status" value="1"/>
</dbReference>
<dbReference type="PIRSF" id="PIRSF011794">
    <property type="entry name" value="Rhamnogalacturonase_B"/>
    <property type="match status" value="1"/>
</dbReference>
<keyword evidence="8 11" id="KW-0119">Carbohydrate metabolism</keyword>
<dbReference type="InterPro" id="IPR013784">
    <property type="entry name" value="Carb-bd-like_fold"/>
</dbReference>
<dbReference type="EMBL" id="GU289484">
    <property type="protein sequence ID" value="ADB23409.1"/>
    <property type="molecule type" value="mRNA"/>
</dbReference>
<dbReference type="CDD" id="cd10317">
    <property type="entry name" value="RGL4_C"/>
    <property type="match status" value="1"/>
</dbReference>
<keyword evidence="5 11" id="KW-0732">Signal</keyword>
<feature type="signal peptide" evidence="11">
    <location>
        <begin position="1"/>
        <end position="16"/>
    </location>
</feature>
<feature type="disulfide bond" evidence="12">
    <location>
        <begin position="47"/>
        <end position="94"/>
    </location>
</feature>
<dbReference type="AlphaFoldDB" id="D2Y0Z8"/>
<dbReference type="InterPro" id="IPR008979">
    <property type="entry name" value="Galactose-bd-like_sf"/>
</dbReference>
<name>D2Y0Z8_9HELO</name>
<organism evidence="16">
    <name type="scientific">Drepanopeziza brunnea f. sp. 'multigermtubi'</name>
    <dbReference type="NCBI Taxonomy" id="698441"/>
    <lineage>
        <taxon>Eukaryota</taxon>
        <taxon>Fungi</taxon>
        <taxon>Dikarya</taxon>
        <taxon>Ascomycota</taxon>
        <taxon>Pezizomycotina</taxon>
        <taxon>Leotiomycetes</taxon>
        <taxon>Helotiales</taxon>
        <taxon>Drepanopezizaceae</taxon>
        <taxon>Drepanopeziza</taxon>
    </lineage>
</organism>
<dbReference type="InterPro" id="IPR016590">
    <property type="entry name" value="Rhamnogalacturonase_B"/>
</dbReference>
<dbReference type="GO" id="GO:0071555">
    <property type="term" value="P:cell wall organization"/>
    <property type="evidence" value="ECO:0007669"/>
    <property type="project" value="UniProtKB-UniRule"/>
</dbReference>
<evidence type="ECO:0000256" key="10">
    <source>
        <dbReference type="ARBA" id="ARBA00023326"/>
    </source>
</evidence>
<dbReference type="InterPro" id="IPR029413">
    <property type="entry name" value="RG-lyase_II"/>
</dbReference>
<feature type="chain" id="PRO_5010009612" description="Rhamnogalacturonate lyase" evidence="11">
    <location>
        <begin position="17"/>
        <end position="533"/>
    </location>
</feature>
<dbReference type="FunFam" id="2.70.98.10:FF:000020">
    <property type="entry name" value="Rhamnogalacturonate lyase A"/>
    <property type="match status" value="1"/>
</dbReference>
<evidence type="ECO:0000313" key="16">
    <source>
        <dbReference type="EMBL" id="ADB23409.1"/>
    </source>
</evidence>
<dbReference type="RefSeq" id="XP_007290818.1">
    <property type="nucleotide sequence ID" value="XM_007290756.1"/>
</dbReference>
<proteinExistence type="evidence at transcript level"/>
<dbReference type="Pfam" id="PF14683">
    <property type="entry name" value="CBM-like"/>
    <property type="match status" value="1"/>
</dbReference>
<keyword evidence="7 11" id="KW-0456">Lyase</keyword>
<dbReference type="InterPro" id="IPR011013">
    <property type="entry name" value="Gal_mutarotase_sf_dom"/>
</dbReference>
<evidence type="ECO:0000259" key="13">
    <source>
        <dbReference type="Pfam" id="PF09284"/>
    </source>
</evidence>
<dbReference type="EC" id="4.2.2.23" evidence="11"/>
<dbReference type="Pfam" id="PF09284">
    <property type="entry name" value="RhgB_N"/>
    <property type="match status" value="1"/>
</dbReference>
<reference evidence="16" key="1">
    <citation type="submission" date="2009-12" db="EMBL/GenBank/DDBJ databases">
        <title>Identifying secreted proteins of Marssonina brunnea by degenerate PCR.</title>
        <authorList>
            <person name="Cheng Q."/>
        </authorList>
    </citation>
    <scope>NUCLEOTIDE SEQUENCE</scope>
    <source>
        <strain evidence="16">S1</strain>
    </source>
</reference>
<dbReference type="GeneID" id="18758864"/>
<evidence type="ECO:0000256" key="7">
    <source>
        <dbReference type="ARBA" id="ARBA00023239"/>
    </source>
</evidence>
<dbReference type="GO" id="GO:0030246">
    <property type="term" value="F:carbohydrate binding"/>
    <property type="evidence" value="ECO:0007669"/>
    <property type="project" value="UniProtKB-UniRule"/>
</dbReference>
<accession>D2Y0Z8</accession>
<evidence type="ECO:0000256" key="6">
    <source>
        <dbReference type="ARBA" id="ARBA00023157"/>
    </source>
</evidence>
<dbReference type="Pfam" id="PF14686">
    <property type="entry name" value="fn3_3"/>
    <property type="match status" value="1"/>
</dbReference>
<dbReference type="Gene3D" id="2.70.98.10">
    <property type="match status" value="1"/>
</dbReference>
<evidence type="ECO:0000256" key="8">
    <source>
        <dbReference type="ARBA" id="ARBA00023277"/>
    </source>
</evidence>
<feature type="domain" description="Rhamnogalacturonan lyase" evidence="14">
    <location>
        <begin position="365"/>
        <end position="531"/>
    </location>
</feature>
<dbReference type="CDD" id="cd10316">
    <property type="entry name" value="RGL4_M"/>
    <property type="match status" value="1"/>
</dbReference>
<feature type="domain" description="Rhamnogalacturonan lyase" evidence="15">
    <location>
        <begin position="280"/>
        <end position="353"/>
    </location>
</feature>
<keyword evidence="4 11" id="KW-0964">Secreted</keyword>
<dbReference type="PANTHER" id="PTHR36574">
    <property type="entry name" value="RHAMNOGALACTURONATE LYASE-RELATED"/>
    <property type="match status" value="1"/>
</dbReference>
<dbReference type="CDD" id="cd10320">
    <property type="entry name" value="RGL4_N"/>
    <property type="match status" value="1"/>
</dbReference>
<dbReference type="OMA" id="FKIGDWD"/>
<feature type="domain" description="Rhamnogalacturonase B N-terminal" evidence="13">
    <location>
        <begin position="22"/>
        <end position="273"/>
    </location>
</feature>
<comment type="subcellular location">
    <subcellularLocation>
        <location evidence="2 11">Secreted</location>
    </subcellularLocation>
</comment>
<comment type="similarity">
    <text evidence="3 11">Belongs to the polysaccharide lyase 4 family.</text>
</comment>
<sequence length="533" mass="57121">MKLSFLLPATIYSALAEAVILTTAPDSYTINAECANPLEVVVSRKSCDITSLKYRGTQTQYSNTGSHIGSSLGTATVTADEITSGYMKYVKITCATETLTHYYVIRDGESAIYMATYISAQPKIGELRFIARLNEGVLPNDDVNQASDVGGATSTVEGKDVFVVDGQTRSKFYSSQRFIDDQVHCMSGSDIKACMVIPGNSYELSSGGPFFRDINTNPTGSYSGLYFYMNSGHAQTEAYRMGLHGPYALVFSRSGTPNKNMDLSFMGDMELEGWVAASDRGKVSGKASGVDGSKFETVLHWYNDEAQYWVYADGSGNFESPAMRPGTYTQVLYQGELKVGNCSVEVTAGGSATSDIASDFTTGVTLFQIGDWDGQPAGFRNADKQLRMHPSDQRMDPWGPLTYTVGSSALTDFPMAVIKGLNDPTTINFTLTAEEASGAATLRIGTTLAFAGGRPSVVINGKAGTAPGAPVAIDSRGFTRGTYRGRGEIYDFPIDSDGLIAGENTITISVISGSSGATFLAPNFIFDSVHLFR</sequence>
<dbReference type="GO" id="GO:0102210">
    <property type="term" value="F:rhamnogalacturonan endolyase activity"/>
    <property type="evidence" value="ECO:0007669"/>
    <property type="project" value="UniProtKB-UniRule"/>
</dbReference>
<evidence type="ECO:0000259" key="14">
    <source>
        <dbReference type="Pfam" id="PF14683"/>
    </source>
</evidence>
<evidence type="ECO:0000256" key="2">
    <source>
        <dbReference type="ARBA" id="ARBA00004613"/>
    </source>
</evidence>
<evidence type="ECO:0000256" key="11">
    <source>
        <dbReference type="PIRNR" id="PIRNR011794"/>
    </source>
</evidence>
<dbReference type="CAZy" id="PL4">
    <property type="family name" value="Polysaccharide Lyase Family 4"/>
</dbReference>
<feature type="disulfide bond" evidence="12">
    <location>
        <begin position="185"/>
        <end position="194"/>
    </location>
</feature>
<evidence type="ECO:0000256" key="4">
    <source>
        <dbReference type="ARBA" id="ARBA00022525"/>
    </source>
</evidence>